<feature type="chain" id="PRO_5046849202" description="VPLPA-CTERM sorting domain-containing protein" evidence="2">
    <location>
        <begin position="23"/>
        <end position="208"/>
    </location>
</feature>
<feature type="signal peptide" evidence="2">
    <location>
        <begin position="1"/>
        <end position="22"/>
    </location>
</feature>
<keyword evidence="2" id="KW-0732">Signal</keyword>
<keyword evidence="4" id="KW-1185">Reference proteome</keyword>
<evidence type="ECO:0000256" key="1">
    <source>
        <dbReference type="SAM" id="Phobius"/>
    </source>
</evidence>
<proteinExistence type="predicted"/>
<protein>
    <recommendedName>
        <fullName evidence="5">VPLPA-CTERM sorting domain-containing protein</fullName>
    </recommendedName>
</protein>
<organism evidence="3 4">
    <name type="scientific">Paracoccus acridae</name>
    <dbReference type="NCBI Taxonomy" id="1795310"/>
    <lineage>
        <taxon>Bacteria</taxon>
        <taxon>Pseudomonadati</taxon>
        <taxon>Pseudomonadota</taxon>
        <taxon>Alphaproteobacteria</taxon>
        <taxon>Rhodobacterales</taxon>
        <taxon>Paracoccaceae</taxon>
        <taxon>Paracoccus</taxon>
    </lineage>
</organism>
<dbReference type="RefSeq" id="WP_103174989.1">
    <property type="nucleotide sequence ID" value="NZ_BMIV01000020.1"/>
</dbReference>
<keyword evidence="1" id="KW-0472">Membrane</keyword>
<dbReference type="NCBIfam" id="TIGR03370">
    <property type="entry name" value="VPLPA-CTERM"/>
    <property type="match status" value="1"/>
</dbReference>
<name>A0ABQ1VM67_9RHOB</name>
<comment type="caution">
    <text evidence="3">The sequence shown here is derived from an EMBL/GenBank/DDBJ whole genome shotgun (WGS) entry which is preliminary data.</text>
</comment>
<feature type="transmembrane region" description="Helical" evidence="1">
    <location>
        <begin position="179"/>
        <end position="198"/>
    </location>
</feature>
<dbReference type="Proteomes" id="UP000640509">
    <property type="component" value="Unassembled WGS sequence"/>
</dbReference>
<accession>A0ABQ1VM67</accession>
<reference evidence="4" key="1">
    <citation type="journal article" date="2019" name="Int. J. Syst. Evol. Microbiol.">
        <title>The Global Catalogue of Microorganisms (GCM) 10K type strain sequencing project: providing services to taxonomists for standard genome sequencing and annotation.</title>
        <authorList>
            <consortium name="The Broad Institute Genomics Platform"/>
            <consortium name="The Broad Institute Genome Sequencing Center for Infectious Disease"/>
            <person name="Wu L."/>
            <person name="Ma J."/>
        </authorList>
    </citation>
    <scope>NUCLEOTIDE SEQUENCE [LARGE SCALE GENOMIC DNA]</scope>
    <source>
        <strain evidence="4">CGMCC 1.15419</strain>
    </source>
</reference>
<keyword evidence="1" id="KW-0812">Transmembrane</keyword>
<evidence type="ECO:0000256" key="2">
    <source>
        <dbReference type="SAM" id="SignalP"/>
    </source>
</evidence>
<dbReference type="InterPro" id="IPR022472">
    <property type="entry name" value="VPLPA-CTERM"/>
</dbReference>
<evidence type="ECO:0000313" key="3">
    <source>
        <dbReference type="EMBL" id="GGF78696.1"/>
    </source>
</evidence>
<keyword evidence="1" id="KW-1133">Transmembrane helix</keyword>
<dbReference type="EMBL" id="BMIV01000020">
    <property type="protein sequence ID" value="GGF78696.1"/>
    <property type="molecule type" value="Genomic_DNA"/>
</dbReference>
<sequence length="208" mass="21440">MSIMLKVAAFAAFAAMPFSAIAATVTHVFNSTALAPLYGSQGTEWTTADGFLTISSTGGDIFIGANALGVARPGQAVQLYQQLNINETLRFSFAAPVTDVTFGRSAGTFPVNLTSYDETGDAVYSLSRSFPNSIPVNPAVNGPDNLPILSFLLQGVSGTGAGIASITYTTADIPPPAPVPLPAAGFLLLGGMGALYGMRRKKAASEEN</sequence>
<evidence type="ECO:0000313" key="4">
    <source>
        <dbReference type="Proteomes" id="UP000640509"/>
    </source>
</evidence>
<evidence type="ECO:0008006" key="5">
    <source>
        <dbReference type="Google" id="ProtNLM"/>
    </source>
</evidence>
<gene>
    <name evidence="3" type="ORF">GCM10011402_34160</name>
</gene>